<dbReference type="PANTHER" id="PTHR35936:SF17">
    <property type="entry name" value="ARGININE-BINDING EXTRACELLULAR PROTEIN ARTP"/>
    <property type="match status" value="1"/>
</dbReference>
<feature type="signal peptide" evidence="2">
    <location>
        <begin position="1"/>
        <end position="26"/>
    </location>
</feature>
<gene>
    <name evidence="4" type="primary">glnH_1</name>
    <name evidence="4" type="ORF">NNJEOMEG_00832</name>
</gene>
<keyword evidence="5" id="KW-1185">Reference proteome</keyword>
<dbReference type="AlphaFoldDB" id="A0A6V8LJW4"/>
<evidence type="ECO:0000313" key="4">
    <source>
        <dbReference type="EMBL" id="GFK93003.1"/>
    </source>
</evidence>
<dbReference type="PANTHER" id="PTHR35936">
    <property type="entry name" value="MEMBRANE-BOUND LYTIC MUREIN TRANSGLYCOSYLASE F"/>
    <property type="match status" value="1"/>
</dbReference>
<sequence length="294" mass="32538">MATCIRTLTFLALLALSCLTETRASARDLDEIRAQGVLRHLGVPYAAFVTGNGDGFDVELMRDFAAHLGVGYEYVATDWPTAIQDLVGRRFTTDGADVTLEGPAETRGDVLASGLTVLPWREKLLDFSAPVFPTQVWLVVRADSALAPIAPTGEVREDIRRTREKLMSRTTLTKSGTCLDPRLFDLAPLGVQAKEFTGSLNDLAPAVIVGEADTTLLDVPDVMVALQKFPGRIKVIGPMSEEQQMAVGFRKDQPALRAEFARFFEQYVRTGRYMALVERYYPLAPRYFPRFFPG</sequence>
<evidence type="ECO:0000256" key="2">
    <source>
        <dbReference type="SAM" id="SignalP"/>
    </source>
</evidence>
<evidence type="ECO:0000259" key="3">
    <source>
        <dbReference type="SMART" id="SM00062"/>
    </source>
</evidence>
<dbReference type="EMBL" id="BLTE01000002">
    <property type="protein sequence ID" value="GFK93003.1"/>
    <property type="molecule type" value="Genomic_DNA"/>
</dbReference>
<reference evidence="4 5" key="2">
    <citation type="submission" date="2020-05" db="EMBL/GenBank/DDBJ databases">
        <title>Draft genome sequence of Desulfovibrio sp. strainFSS-1.</title>
        <authorList>
            <person name="Shimoshige H."/>
            <person name="Kobayashi H."/>
            <person name="Maekawa T."/>
        </authorList>
    </citation>
    <scope>NUCLEOTIDE SEQUENCE [LARGE SCALE GENOMIC DNA]</scope>
    <source>
        <strain evidence="4 5">SIID29052-01</strain>
    </source>
</reference>
<name>A0A6V8LJW4_9BACT</name>
<reference evidence="4 5" key="1">
    <citation type="submission" date="2020-04" db="EMBL/GenBank/DDBJ databases">
        <authorList>
            <consortium name="Desulfovibrio sp. FSS-1 genome sequencing consortium"/>
            <person name="Shimoshige H."/>
            <person name="Kobayashi H."/>
            <person name="Maekawa T."/>
        </authorList>
    </citation>
    <scope>NUCLEOTIDE SEQUENCE [LARGE SCALE GENOMIC DNA]</scope>
    <source>
        <strain evidence="4 5">SIID29052-01</strain>
    </source>
</reference>
<proteinExistence type="predicted"/>
<feature type="domain" description="Solute-binding protein family 3/N-terminal" evidence="3">
    <location>
        <begin position="40"/>
        <end position="284"/>
    </location>
</feature>
<protein>
    <submittedName>
        <fullName evidence="4">Glutamine-binding periplasmic protein</fullName>
    </submittedName>
</protein>
<evidence type="ECO:0000313" key="5">
    <source>
        <dbReference type="Proteomes" id="UP000494245"/>
    </source>
</evidence>
<dbReference type="PROSITE" id="PS51257">
    <property type="entry name" value="PROKAR_LIPOPROTEIN"/>
    <property type="match status" value="1"/>
</dbReference>
<comment type="caution">
    <text evidence="4">The sequence shown here is derived from an EMBL/GenBank/DDBJ whole genome shotgun (WGS) entry which is preliminary data.</text>
</comment>
<dbReference type="RefSeq" id="WP_173081589.1">
    <property type="nucleotide sequence ID" value="NZ_BLTE01000002.1"/>
</dbReference>
<dbReference type="SUPFAM" id="SSF53850">
    <property type="entry name" value="Periplasmic binding protein-like II"/>
    <property type="match status" value="1"/>
</dbReference>
<accession>A0A6V8LJW4</accession>
<dbReference type="SMART" id="SM00062">
    <property type="entry name" value="PBPb"/>
    <property type="match status" value="1"/>
</dbReference>
<dbReference type="Pfam" id="PF00497">
    <property type="entry name" value="SBP_bac_3"/>
    <property type="match status" value="1"/>
</dbReference>
<organism evidence="4 5">
    <name type="scientific">Fundidesulfovibrio magnetotacticus</name>
    <dbReference type="NCBI Taxonomy" id="2730080"/>
    <lineage>
        <taxon>Bacteria</taxon>
        <taxon>Pseudomonadati</taxon>
        <taxon>Thermodesulfobacteriota</taxon>
        <taxon>Desulfovibrionia</taxon>
        <taxon>Desulfovibrionales</taxon>
        <taxon>Desulfovibrionaceae</taxon>
        <taxon>Fundidesulfovibrio</taxon>
    </lineage>
</organism>
<evidence type="ECO:0000256" key="1">
    <source>
        <dbReference type="ARBA" id="ARBA00022729"/>
    </source>
</evidence>
<dbReference type="Proteomes" id="UP000494245">
    <property type="component" value="Unassembled WGS sequence"/>
</dbReference>
<keyword evidence="1 2" id="KW-0732">Signal</keyword>
<feature type="chain" id="PRO_5028833426" evidence="2">
    <location>
        <begin position="27"/>
        <end position="294"/>
    </location>
</feature>
<dbReference type="Gene3D" id="3.40.190.10">
    <property type="entry name" value="Periplasmic binding protein-like II"/>
    <property type="match status" value="2"/>
</dbReference>
<dbReference type="InterPro" id="IPR001638">
    <property type="entry name" value="Solute-binding_3/MltF_N"/>
</dbReference>